<dbReference type="CDD" id="cd03223">
    <property type="entry name" value="ABCD_peroxisomal_ALDP"/>
    <property type="match status" value="1"/>
</dbReference>
<dbReference type="Pfam" id="PF00005">
    <property type="entry name" value="ABC_tran"/>
    <property type="match status" value="1"/>
</dbReference>
<evidence type="ECO:0000256" key="1">
    <source>
        <dbReference type="ARBA" id="ARBA00008575"/>
    </source>
</evidence>
<accession>A0A9P6AZI1</accession>
<feature type="region of interest" description="Disordered" evidence="6">
    <location>
        <begin position="49"/>
        <end position="71"/>
    </location>
</feature>
<dbReference type="Proteomes" id="UP000886523">
    <property type="component" value="Unassembled WGS sequence"/>
</dbReference>
<feature type="transmembrane region" description="Helical" evidence="7">
    <location>
        <begin position="104"/>
        <end position="123"/>
    </location>
</feature>
<keyword evidence="3 7" id="KW-0812">Transmembrane</keyword>
<evidence type="ECO:0000256" key="7">
    <source>
        <dbReference type="SAM" id="Phobius"/>
    </source>
</evidence>
<dbReference type="EMBL" id="MU128956">
    <property type="protein sequence ID" value="KAF9514886.1"/>
    <property type="molecule type" value="Genomic_DNA"/>
</dbReference>
<keyword evidence="10" id="KW-1185">Reference proteome</keyword>
<dbReference type="InterPro" id="IPR050835">
    <property type="entry name" value="ABC_transporter_sub-D"/>
</dbReference>
<dbReference type="AlphaFoldDB" id="A0A9P6AZI1"/>
<dbReference type="InterPro" id="IPR027417">
    <property type="entry name" value="P-loop_NTPase"/>
</dbReference>
<dbReference type="GO" id="GO:0005778">
    <property type="term" value="C:peroxisomal membrane"/>
    <property type="evidence" value="ECO:0007669"/>
    <property type="project" value="TreeGrafter"/>
</dbReference>
<dbReference type="OrthoDB" id="422637at2759"/>
<keyword evidence="2" id="KW-0813">Transport</keyword>
<evidence type="ECO:0000256" key="3">
    <source>
        <dbReference type="ARBA" id="ARBA00022692"/>
    </source>
</evidence>
<dbReference type="GO" id="GO:0015910">
    <property type="term" value="P:long-chain fatty acid import into peroxisome"/>
    <property type="evidence" value="ECO:0007669"/>
    <property type="project" value="TreeGrafter"/>
</dbReference>
<feature type="transmembrane region" description="Helical" evidence="7">
    <location>
        <begin position="143"/>
        <end position="167"/>
    </location>
</feature>
<dbReference type="GO" id="GO:0006635">
    <property type="term" value="P:fatty acid beta-oxidation"/>
    <property type="evidence" value="ECO:0007669"/>
    <property type="project" value="TreeGrafter"/>
</dbReference>
<dbReference type="PANTHER" id="PTHR11384:SF69">
    <property type="entry name" value="PEROXISOMAL LONG-CHAIN FATTY ACID IMPORT PROTEIN 1"/>
    <property type="match status" value="1"/>
</dbReference>
<dbReference type="PROSITE" id="PS00211">
    <property type="entry name" value="ABC_TRANSPORTER_1"/>
    <property type="match status" value="1"/>
</dbReference>
<reference evidence="9" key="1">
    <citation type="journal article" date="2020" name="Nat. Commun.">
        <title>Large-scale genome sequencing of mycorrhizal fungi provides insights into the early evolution of symbiotic traits.</title>
        <authorList>
            <person name="Miyauchi S."/>
            <person name="Kiss E."/>
            <person name="Kuo A."/>
            <person name="Drula E."/>
            <person name="Kohler A."/>
            <person name="Sanchez-Garcia M."/>
            <person name="Morin E."/>
            <person name="Andreopoulos B."/>
            <person name="Barry K.W."/>
            <person name="Bonito G."/>
            <person name="Buee M."/>
            <person name="Carver A."/>
            <person name="Chen C."/>
            <person name="Cichocki N."/>
            <person name="Clum A."/>
            <person name="Culley D."/>
            <person name="Crous P.W."/>
            <person name="Fauchery L."/>
            <person name="Girlanda M."/>
            <person name="Hayes R.D."/>
            <person name="Keri Z."/>
            <person name="LaButti K."/>
            <person name="Lipzen A."/>
            <person name="Lombard V."/>
            <person name="Magnuson J."/>
            <person name="Maillard F."/>
            <person name="Murat C."/>
            <person name="Nolan M."/>
            <person name="Ohm R.A."/>
            <person name="Pangilinan J."/>
            <person name="Pereira M.F."/>
            <person name="Perotto S."/>
            <person name="Peter M."/>
            <person name="Pfister S."/>
            <person name="Riley R."/>
            <person name="Sitrit Y."/>
            <person name="Stielow J.B."/>
            <person name="Szollosi G."/>
            <person name="Zifcakova L."/>
            <person name="Stursova M."/>
            <person name="Spatafora J.W."/>
            <person name="Tedersoo L."/>
            <person name="Vaario L.M."/>
            <person name="Yamada A."/>
            <person name="Yan M."/>
            <person name="Wang P."/>
            <person name="Xu J."/>
            <person name="Bruns T."/>
            <person name="Baldrian P."/>
            <person name="Vilgalys R."/>
            <person name="Dunand C."/>
            <person name="Henrissat B."/>
            <person name="Grigoriev I.V."/>
            <person name="Hibbett D."/>
            <person name="Nagy L.G."/>
            <person name="Martin F.M."/>
        </authorList>
    </citation>
    <scope>NUCLEOTIDE SEQUENCE</scope>
    <source>
        <strain evidence="9">UP504</strain>
    </source>
</reference>
<evidence type="ECO:0000256" key="5">
    <source>
        <dbReference type="ARBA" id="ARBA00023136"/>
    </source>
</evidence>
<keyword evidence="4 7" id="KW-1133">Transmembrane helix</keyword>
<evidence type="ECO:0000256" key="2">
    <source>
        <dbReference type="ARBA" id="ARBA00022448"/>
    </source>
</evidence>
<dbReference type="InterPro" id="IPR036640">
    <property type="entry name" value="ABC1_TM_sf"/>
</dbReference>
<dbReference type="InterPro" id="IPR003439">
    <property type="entry name" value="ABC_transporter-like_ATP-bd"/>
</dbReference>
<evidence type="ECO:0000313" key="9">
    <source>
        <dbReference type="EMBL" id="KAF9514886.1"/>
    </source>
</evidence>
<dbReference type="InterPro" id="IPR011527">
    <property type="entry name" value="ABC1_TM_dom"/>
</dbReference>
<dbReference type="Gene3D" id="1.20.1560.10">
    <property type="entry name" value="ABC transporter type 1, transmembrane domain"/>
    <property type="match status" value="1"/>
</dbReference>
<dbReference type="InterPro" id="IPR017871">
    <property type="entry name" value="ABC_transporter-like_CS"/>
</dbReference>
<evidence type="ECO:0000259" key="8">
    <source>
        <dbReference type="PROSITE" id="PS50893"/>
    </source>
</evidence>
<dbReference type="PROSITE" id="PS50893">
    <property type="entry name" value="ABC_TRANSPORTER_2"/>
    <property type="match status" value="1"/>
</dbReference>
<comment type="similarity">
    <text evidence="1">Belongs to the ABC transporter superfamily. ABCD family. Peroxisomal fatty acyl CoA transporter (TC 3.A.1.203) subfamily.</text>
</comment>
<dbReference type="GO" id="GO:0042760">
    <property type="term" value="P:very long-chain fatty acid catabolic process"/>
    <property type="evidence" value="ECO:0007669"/>
    <property type="project" value="TreeGrafter"/>
</dbReference>
<proteinExistence type="inferred from homology"/>
<dbReference type="SUPFAM" id="SSF52540">
    <property type="entry name" value="P-loop containing nucleoside triphosphate hydrolases"/>
    <property type="match status" value="1"/>
</dbReference>
<dbReference type="Pfam" id="PF06472">
    <property type="entry name" value="ABC_membrane_2"/>
    <property type="match status" value="1"/>
</dbReference>
<name>A0A9P6AZI1_9AGAM</name>
<gene>
    <name evidence="9" type="ORF">BS47DRAFT_1372211</name>
</gene>
<protein>
    <recommendedName>
        <fullName evidence="8">ABC transporter domain-containing protein</fullName>
    </recommendedName>
</protein>
<feature type="domain" description="ABC transporter" evidence="8">
    <location>
        <begin position="462"/>
        <end position="708"/>
    </location>
</feature>
<dbReference type="GO" id="GO:0005324">
    <property type="term" value="F:long-chain fatty acid transmembrane transporter activity"/>
    <property type="evidence" value="ECO:0007669"/>
    <property type="project" value="TreeGrafter"/>
</dbReference>
<dbReference type="GO" id="GO:0140359">
    <property type="term" value="F:ABC-type transporter activity"/>
    <property type="evidence" value="ECO:0007669"/>
    <property type="project" value="InterPro"/>
</dbReference>
<dbReference type="GO" id="GO:0007031">
    <property type="term" value="P:peroxisome organization"/>
    <property type="evidence" value="ECO:0007669"/>
    <property type="project" value="TreeGrafter"/>
</dbReference>
<dbReference type="PANTHER" id="PTHR11384">
    <property type="entry name" value="ATP-BINDING CASSETTE, SUB-FAMILY D MEMBER"/>
    <property type="match status" value="1"/>
</dbReference>
<evidence type="ECO:0000256" key="4">
    <source>
        <dbReference type="ARBA" id="ARBA00022989"/>
    </source>
</evidence>
<evidence type="ECO:0000313" key="10">
    <source>
        <dbReference type="Proteomes" id="UP000886523"/>
    </source>
</evidence>
<dbReference type="GO" id="GO:0005524">
    <property type="term" value="F:ATP binding"/>
    <property type="evidence" value="ECO:0007669"/>
    <property type="project" value="InterPro"/>
</dbReference>
<keyword evidence="5 7" id="KW-0472">Membrane</keyword>
<sequence>MIPPTAMKFKEFAAQYSRHRPVIQRVLTGALTVYIVGTTYYGYTLAAKTSKSGGSSRKRAKDDGSGGKSGTSAKYVKVEVDAVFYERLKRLLRIVIPGIKSTEAMLLIMHSTFLVFRTMLSLYVADLDGRIVASLVRAQGRQFLWNIAHWLLVAIPATYTNSMLTFIQNKLAMAYRTRLTKEVMSMYFGEDGENDKVFYKMANLDDRIKNADQLITVDLQRFSSHLAEIYSNLAKPLLDVLLYNYSLSRNVGVEGMVLLTLLVQGSATLLRFLTPPFGKYAAQEAALTGSLRHSHSRLVDASEEVAFYGGEETEKYLIERDYHGLVKHINRLLRMRLWHGIVEEGIIKWLWGAFGLGICAIPVFFKIPGVAGANDLGGRTEGFITNRRLLLSSSDAFGRVMYSYKELSELAGYTARMSLLFDTMADVKKGKFEKALVSSASTEENAKVLQGRGTVIESKDDIELIDVPIVSPNGDILVRKLSMHIKPGVYLMLLSNMPLLIPCIETSTHRCGKSSLVRILGGLWPVYGGTIRKPPMRNFTYIPQRPYLSLGTLRDQLTYPHTHAEMRRVRGVTDKDLLRVLAVVQLDHIVEREGGWDTVRDWKDALSGGDKQRIAMARLFYHEPKYAILDECTSAVDFEIERIMFEYATERGITLLTSGGSTSRYHHMILQFDGQGNYVFTKLEAEKRLALQEEKQALETKLLEVPKMRARLSELKAGRSPISP</sequence>
<organism evidence="9 10">
    <name type="scientific">Hydnum rufescens UP504</name>
    <dbReference type="NCBI Taxonomy" id="1448309"/>
    <lineage>
        <taxon>Eukaryota</taxon>
        <taxon>Fungi</taxon>
        <taxon>Dikarya</taxon>
        <taxon>Basidiomycota</taxon>
        <taxon>Agaricomycotina</taxon>
        <taxon>Agaricomycetes</taxon>
        <taxon>Cantharellales</taxon>
        <taxon>Hydnaceae</taxon>
        <taxon>Hydnum</taxon>
    </lineage>
</organism>
<evidence type="ECO:0000256" key="6">
    <source>
        <dbReference type="SAM" id="MobiDB-lite"/>
    </source>
</evidence>
<comment type="caution">
    <text evidence="9">The sequence shown here is derived from an EMBL/GenBank/DDBJ whole genome shotgun (WGS) entry which is preliminary data.</text>
</comment>
<dbReference type="GO" id="GO:0016887">
    <property type="term" value="F:ATP hydrolysis activity"/>
    <property type="evidence" value="ECO:0007669"/>
    <property type="project" value="InterPro"/>
</dbReference>
<dbReference type="Gene3D" id="3.40.50.300">
    <property type="entry name" value="P-loop containing nucleotide triphosphate hydrolases"/>
    <property type="match status" value="1"/>
</dbReference>